<dbReference type="AlphaFoldDB" id="A0A4R5EPN1"/>
<keyword evidence="3" id="KW-1185">Reference proteome</keyword>
<evidence type="ECO:0000313" key="2">
    <source>
        <dbReference type="EMBL" id="TDE36691.1"/>
    </source>
</evidence>
<dbReference type="Pfam" id="PF20056">
    <property type="entry name" value="DUF6455"/>
    <property type="match status" value="1"/>
</dbReference>
<sequence>MTAVLGQIMAHVRLVGRMGKATDTDLIGAYEAGDLSQKEWAEMVQICRGCDWADHCDAWLDSHEKVTCPPENCLNLSKFEELEVRAKARAEKGGVEC</sequence>
<dbReference type="EMBL" id="SMFP01000009">
    <property type="protein sequence ID" value="TDE36691.1"/>
    <property type="molecule type" value="Genomic_DNA"/>
</dbReference>
<gene>
    <name evidence="2" type="ORF">E1B25_14350</name>
</gene>
<organism evidence="2 3">
    <name type="scientific">Antarcticimicrobium sediminis</name>
    <dbReference type="NCBI Taxonomy" id="2546227"/>
    <lineage>
        <taxon>Bacteria</taxon>
        <taxon>Pseudomonadati</taxon>
        <taxon>Pseudomonadota</taxon>
        <taxon>Alphaproteobacteria</taxon>
        <taxon>Rhodobacterales</taxon>
        <taxon>Paracoccaceae</taxon>
        <taxon>Antarcticimicrobium</taxon>
    </lineage>
</organism>
<proteinExistence type="predicted"/>
<evidence type="ECO:0000259" key="1">
    <source>
        <dbReference type="Pfam" id="PF20056"/>
    </source>
</evidence>
<dbReference type="RefSeq" id="WP_132830204.1">
    <property type="nucleotide sequence ID" value="NZ_SMFP01000009.1"/>
</dbReference>
<protein>
    <recommendedName>
        <fullName evidence="1">DUF6455 domain-containing protein</fullName>
    </recommendedName>
</protein>
<reference evidence="2 3" key="1">
    <citation type="submission" date="2019-03" db="EMBL/GenBank/DDBJ databases">
        <authorList>
            <person name="Zhang S."/>
        </authorList>
    </citation>
    <scope>NUCLEOTIDE SEQUENCE [LARGE SCALE GENOMIC DNA]</scope>
    <source>
        <strain evidence="2 3">S4J41</strain>
    </source>
</reference>
<name>A0A4R5EPN1_9RHOB</name>
<dbReference type="OrthoDB" id="7689275at2"/>
<dbReference type="InterPro" id="IPR045601">
    <property type="entry name" value="DUF6455"/>
</dbReference>
<comment type="caution">
    <text evidence="2">The sequence shown here is derived from an EMBL/GenBank/DDBJ whole genome shotgun (WGS) entry which is preliminary data.</text>
</comment>
<dbReference type="Proteomes" id="UP000294662">
    <property type="component" value="Unassembled WGS sequence"/>
</dbReference>
<feature type="domain" description="DUF6455" evidence="1">
    <location>
        <begin position="5"/>
        <end position="83"/>
    </location>
</feature>
<evidence type="ECO:0000313" key="3">
    <source>
        <dbReference type="Proteomes" id="UP000294662"/>
    </source>
</evidence>
<accession>A0A4R5EPN1</accession>